<evidence type="ECO:0000313" key="4">
    <source>
        <dbReference type="Proteomes" id="UP000285190"/>
    </source>
</evidence>
<dbReference type="Pfam" id="PF13448">
    <property type="entry name" value="DUF4114"/>
    <property type="match status" value="1"/>
</dbReference>
<keyword evidence="4" id="KW-1185">Reference proteome</keyword>
<comment type="caution">
    <text evidence="3">The sequence shown here is derived from an EMBL/GenBank/DDBJ whole genome shotgun (WGS) entry which is preliminary data.</text>
</comment>
<protein>
    <submittedName>
        <fullName evidence="3">DUF4114 domain-containing protein</fullName>
    </submittedName>
</protein>
<name>A0A418X5I9_9BURK</name>
<proteinExistence type="predicted"/>
<organism evidence="3 4">
    <name type="scientific">Noviherbaspirillum cavernae</name>
    <dbReference type="NCBI Taxonomy" id="2320862"/>
    <lineage>
        <taxon>Bacteria</taxon>
        <taxon>Pseudomonadati</taxon>
        <taxon>Pseudomonadota</taxon>
        <taxon>Betaproteobacteria</taxon>
        <taxon>Burkholderiales</taxon>
        <taxon>Oxalobacteraceae</taxon>
        <taxon>Noviherbaspirillum</taxon>
    </lineage>
</organism>
<dbReference type="Pfam" id="PF07589">
    <property type="entry name" value="PEP-CTERM"/>
    <property type="match status" value="1"/>
</dbReference>
<feature type="domain" description="DUF4114" evidence="2">
    <location>
        <begin position="101"/>
        <end position="154"/>
    </location>
</feature>
<dbReference type="OrthoDB" id="122203at2"/>
<evidence type="ECO:0000259" key="1">
    <source>
        <dbReference type="Pfam" id="PF07589"/>
    </source>
</evidence>
<evidence type="ECO:0000259" key="2">
    <source>
        <dbReference type="Pfam" id="PF13448"/>
    </source>
</evidence>
<dbReference type="Proteomes" id="UP000285190">
    <property type="component" value="Unassembled WGS sequence"/>
</dbReference>
<sequence>MAAAIGFAGVAQAGPIPYPNPGVQNAAQYTFTAASTGDVTAYFFGSTAQYSNELTLLINGVATGIQGLNNYTSVYGQSLVLGHANAGDTLVFKMINLAPGNVGPWYSDKSLNYDGVNHVYSTNFGGDAYIPVGTFVAFEDIPQGGDLNYNDETFVFSNVNSQVPEPATMLLTALGLGMLGLRTRRTK</sequence>
<dbReference type="NCBIfam" id="TIGR02595">
    <property type="entry name" value="PEP_CTERM"/>
    <property type="match status" value="1"/>
</dbReference>
<feature type="domain" description="Ice-binding protein C-terminal" evidence="1">
    <location>
        <begin position="162"/>
        <end position="185"/>
    </location>
</feature>
<reference evidence="3 4" key="1">
    <citation type="submission" date="2018-09" db="EMBL/GenBank/DDBJ databases">
        <authorList>
            <person name="Zhu H."/>
        </authorList>
    </citation>
    <scope>NUCLEOTIDE SEQUENCE [LARGE SCALE GENOMIC DNA]</scope>
    <source>
        <strain evidence="3 4">K2R10-39</strain>
    </source>
</reference>
<dbReference type="InterPro" id="IPR013424">
    <property type="entry name" value="Ice-binding_C"/>
</dbReference>
<gene>
    <name evidence="3" type="ORF">D3870_01065</name>
</gene>
<dbReference type="AlphaFoldDB" id="A0A418X5I9"/>
<accession>A0A418X5I9</accession>
<dbReference type="InterPro" id="IPR025193">
    <property type="entry name" value="DUF4114"/>
</dbReference>
<evidence type="ECO:0000313" key="3">
    <source>
        <dbReference type="EMBL" id="RJG07747.1"/>
    </source>
</evidence>
<dbReference type="EMBL" id="QYUN01000002">
    <property type="protein sequence ID" value="RJG07747.1"/>
    <property type="molecule type" value="Genomic_DNA"/>
</dbReference>